<dbReference type="Gene3D" id="3.30.70.270">
    <property type="match status" value="1"/>
</dbReference>
<dbReference type="InterPro" id="IPR000160">
    <property type="entry name" value="GGDEF_dom"/>
</dbReference>
<feature type="transmembrane region" description="Helical" evidence="3">
    <location>
        <begin position="7"/>
        <end position="27"/>
    </location>
</feature>
<dbReference type="InterPro" id="IPR043128">
    <property type="entry name" value="Rev_trsase/Diguanyl_cyclase"/>
</dbReference>
<dbReference type="GO" id="GO:0052621">
    <property type="term" value="F:diguanylate cyclase activity"/>
    <property type="evidence" value="ECO:0007669"/>
    <property type="project" value="UniProtKB-EC"/>
</dbReference>
<dbReference type="FunFam" id="3.30.70.270:FF:000001">
    <property type="entry name" value="Diguanylate cyclase domain protein"/>
    <property type="match status" value="1"/>
</dbReference>
<name>A0A0H4I9H4_9GAMM</name>
<evidence type="ECO:0000256" key="1">
    <source>
        <dbReference type="ARBA" id="ARBA00001946"/>
    </source>
</evidence>
<evidence type="ECO:0000313" key="5">
    <source>
        <dbReference type="EMBL" id="AKO54438.1"/>
    </source>
</evidence>
<dbReference type="EC" id="2.7.7.65" evidence="2"/>
<feature type="transmembrane region" description="Helical" evidence="3">
    <location>
        <begin position="129"/>
        <end position="149"/>
    </location>
</feature>
<feature type="transmembrane region" description="Helical" evidence="3">
    <location>
        <begin position="106"/>
        <end position="123"/>
    </location>
</feature>
<dbReference type="KEGG" id="mpq:ABA45_17305"/>
<comment type="cofactor">
    <cofactor evidence="1">
        <name>Mg(2+)</name>
        <dbReference type="ChEBI" id="CHEBI:18420"/>
    </cofactor>
</comment>
<dbReference type="NCBIfam" id="TIGR00254">
    <property type="entry name" value="GGDEF"/>
    <property type="match status" value="1"/>
</dbReference>
<dbReference type="SUPFAM" id="SSF55073">
    <property type="entry name" value="Nucleotide cyclase"/>
    <property type="match status" value="1"/>
</dbReference>
<dbReference type="Proteomes" id="UP000036406">
    <property type="component" value="Chromosome"/>
</dbReference>
<dbReference type="PANTHER" id="PTHR45138:SF24">
    <property type="entry name" value="DIGUANYLATE CYCLASE DGCC-RELATED"/>
    <property type="match status" value="1"/>
</dbReference>
<dbReference type="STRING" id="330734.ABA45_17305"/>
<keyword evidence="3" id="KW-0812">Transmembrane</keyword>
<dbReference type="AlphaFoldDB" id="A0A0H4I9H4"/>
<gene>
    <name evidence="5" type="ORF">ABA45_17305</name>
</gene>
<dbReference type="GO" id="GO:0005886">
    <property type="term" value="C:plasma membrane"/>
    <property type="evidence" value="ECO:0007669"/>
    <property type="project" value="TreeGrafter"/>
</dbReference>
<dbReference type="GO" id="GO:1902201">
    <property type="term" value="P:negative regulation of bacterial-type flagellum-dependent cell motility"/>
    <property type="evidence" value="ECO:0007669"/>
    <property type="project" value="TreeGrafter"/>
</dbReference>
<feature type="transmembrane region" description="Helical" evidence="3">
    <location>
        <begin position="84"/>
        <end position="101"/>
    </location>
</feature>
<keyword evidence="3" id="KW-1133">Transmembrane helix</keyword>
<dbReference type="InterPro" id="IPR050469">
    <property type="entry name" value="Diguanylate_Cyclase"/>
</dbReference>
<evidence type="ECO:0000256" key="3">
    <source>
        <dbReference type="SAM" id="Phobius"/>
    </source>
</evidence>
<organism evidence="5 6">
    <name type="scientific">Marinobacter psychrophilus</name>
    <dbReference type="NCBI Taxonomy" id="330734"/>
    <lineage>
        <taxon>Bacteria</taxon>
        <taxon>Pseudomonadati</taxon>
        <taxon>Pseudomonadota</taxon>
        <taxon>Gammaproteobacteria</taxon>
        <taxon>Pseudomonadales</taxon>
        <taxon>Marinobacteraceae</taxon>
        <taxon>Marinobacter</taxon>
    </lineage>
</organism>
<dbReference type="CDD" id="cd01949">
    <property type="entry name" value="GGDEF"/>
    <property type="match status" value="1"/>
</dbReference>
<sequence length="332" mass="37271">MGFRRQLVYHLHFWACLAVAPLIVVQWLHQNYLLSALLFLFCANALLVIGFLRFRQHYFLRGWLFPLLAMSCAVYSTAINGHVGLYWAYPAITAVFFLMPLRDAAISNFVFLTLMAVTAFYVFPLSEFWRITTSLGLTCLFALIFAWLVGRLQQEMTELATTDPLTGCRNRATLAESLTNQIKLCKRYGRPSSILLLDLDHFKAINDNWGHHIGDTVLAGIARLLSNRLRDNDHIFRIGGEEFMVLLPETSLPEAETLARELVKSVAVEPFQTGIGVTISGGLTQACANETWSVWLKRADQALYKAKSDGRNRVVQLTGSSPPADIGLQGDR</sequence>
<dbReference type="InterPro" id="IPR029787">
    <property type="entry name" value="Nucleotide_cyclase"/>
</dbReference>
<keyword evidence="3" id="KW-0472">Membrane</keyword>
<evidence type="ECO:0000313" key="6">
    <source>
        <dbReference type="Proteomes" id="UP000036406"/>
    </source>
</evidence>
<feature type="transmembrane region" description="Helical" evidence="3">
    <location>
        <begin position="59"/>
        <end position="78"/>
    </location>
</feature>
<dbReference type="PROSITE" id="PS50887">
    <property type="entry name" value="GGDEF"/>
    <property type="match status" value="1"/>
</dbReference>
<protein>
    <recommendedName>
        <fullName evidence="2">diguanylate cyclase</fullName>
        <ecNumber evidence="2">2.7.7.65</ecNumber>
    </recommendedName>
</protein>
<dbReference type="SMART" id="SM00267">
    <property type="entry name" value="GGDEF"/>
    <property type="match status" value="1"/>
</dbReference>
<evidence type="ECO:0000256" key="2">
    <source>
        <dbReference type="ARBA" id="ARBA00012528"/>
    </source>
</evidence>
<dbReference type="EMBL" id="CP011494">
    <property type="protein sequence ID" value="AKO54438.1"/>
    <property type="molecule type" value="Genomic_DNA"/>
</dbReference>
<feature type="domain" description="GGDEF" evidence="4">
    <location>
        <begin position="190"/>
        <end position="319"/>
    </location>
</feature>
<dbReference type="Pfam" id="PF00990">
    <property type="entry name" value="GGDEF"/>
    <property type="match status" value="1"/>
</dbReference>
<dbReference type="GO" id="GO:0043709">
    <property type="term" value="P:cell adhesion involved in single-species biofilm formation"/>
    <property type="evidence" value="ECO:0007669"/>
    <property type="project" value="TreeGrafter"/>
</dbReference>
<dbReference type="PANTHER" id="PTHR45138">
    <property type="entry name" value="REGULATORY COMPONENTS OF SENSORY TRANSDUCTION SYSTEM"/>
    <property type="match status" value="1"/>
</dbReference>
<accession>A0A0H4I9H4</accession>
<evidence type="ECO:0000259" key="4">
    <source>
        <dbReference type="PROSITE" id="PS50887"/>
    </source>
</evidence>
<reference evidence="5 6" key="1">
    <citation type="submission" date="2015-05" db="EMBL/GenBank/DDBJ databases">
        <title>Complete genome of Marinobacter psychrophilus strain 20041T isolated from sea-ice of the Canadian Basin.</title>
        <authorList>
            <person name="Song L."/>
            <person name="Ren L."/>
            <person name="Yu Y."/>
            <person name="Wang X."/>
        </authorList>
    </citation>
    <scope>NUCLEOTIDE SEQUENCE [LARGE SCALE GENOMIC DNA]</scope>
    <source>
        <strain evidence="5 6">20041</strain>
    </source>
</reference>
<proteinExistence type="predicted"/>
<dbReference type="PATRIC" id="fig|330734.3.peg.3634"/>
<feature type="transmembrane region" description="Helical" evidence="3">
    <location>
        <begin position="33"/>
        <end position="52"/>
    </location>
</feature>
<keyword evidence="6" id="KW-1185">Reference proteome</keyword>